<dbReference type="EMBL" id="JAHXZJ010000374">
    <property type="protein sequence ID" value="KAH0561817.1"/>
    <property type="molecule type" value="Genomic_DNA"/>
</dbReference>
<dbReference type="AlphaFoldDB" id="A0AAV7IX98"/>
<keyword evidence="2" id="KW-1185">Reference proteome</keyword>
<evidence type="ECO:0000313" key="1">
    <source>
        <dbReference type="EMBL" id="KAH0561817.1"/>
    </source>
</evidence>
<comment type="caution">
    <text evidence="1">The sequence shown here is derived from an EMBL/GenBank/DDBJ whole genome shotgun (WGS) entry which is preliminary data.</text>
</comment>
<organism evidence="1 2">
    <name type="scientific">Cotesia glomerata</name>
    <name type="common">Lepidopteran parasitic wasp</name>
    <name type="synonym">Apanteles glomeratus</name>
    <dbReference type="NCBI Taxonomy" id="32391"/>
    <lineage>
        <taxon>Eukaryota</taxon>
        <taxon>Metazoa</taxon>
        <taxon>Ecdysozoa</taxon>
        <taxon>Arthropoda</taxon>
        <taxon>Hexapoda</taxon>
        <taxon>Insecta</taxon>
        <taxon>Pterygota</taxon>
        <taxon>Neoptera</taxon>
        <taxon>Endopterygota</taxon>
        <taxon>Hymenoptera</taxon>
        <taxon>Apocrita</taxon>
        <taxon>Ichneumonoidea</taxon>
        <taxon>Braconidae</taxon>
        <taxon>Microgastrinae</taxon>
        <taxon>Cotesia</taxon>
    </lineage>
</organism>
<reference evidence="1 2" key="1">
    <citation type="journal article" date="2021" name="J. Hered.">
        <title>A chromosome-level genome assembly of the parasitoid wasp, Cotesia glomerata (Hymenoptera: Braconidae).</title>
        <authorList>
            <person name="Pinto B.J."/>
            <person name="Weis J.J."/>
            <person name="Gamble T."/>
            <person name="Ode P.J."/>
            <person name="Paul R."/>
            <person name="Zaspel J.M."/>
        </authorList>
    </citation>
    <scope>NUCLEOTIDE SEQUENCE [LARGE SCALE GENOMIC DNA]</scope>
    <source>
        <strain evidence="1">CgM1</strain>
    </source>
</reference>
<dbReference type="Proteomes" id="UP000826195">
    <property type="component" value="Unassembled WGS sequence"/>
</dbReference>
<proteinExistence type="predicted"/>
<name>A0AAV7IX98_COTGL</name>
<evidence type="ECO:0000313" key="2">
    <source>
        <dbReference type="Proteomes" id="UP000826195"/>
    </source>
</evidence>
<gene>
    <name evidence="1" type="ORF">KQX54_019690</name>
</gene>
<protein>
    <submittedName>
        <fullName evidence="1">Uncharacterized protein</fullName>
    </submittedName>
</protein>
<sequence length="288" mass="32949">MSDSITGSGDPRNLRLSPQEHPLLLIYREIRSTCYLNNLFEKGGLQIKPGDVDRGTFKWNKFGVSMILDYNGGFAQDRVLQMVLQFCTSHRFQMELVDTGAILQLENLSENYSSVEANGWIEDRIERNNWTFDPRAALQHRQLEHISRRHKETLRWYLYRSSEASRESETVAMTMTIVLDGMACKKAPTKIFHECRSEDEIGRPSGSHHRIYFAATTCHSYSLCRHFDRRSELFRELIDGLSSVSLSGSGLSREERYFSSVADSAKAAYTRGTQSHPSFLTPFPASQC</sequence>
<accession>A0AAV7IX98</accession>